<feature type="transmembrane region" description="Helical" evidence="1">
    <location>
        <begin position="210"/>
        <end position="227"/>
    </location>
</feature>
<evidence type="ECO:0000313" key="2">
    <source>
        <dbReference type="EMBL" id="QOR45353.1"/>
    </source>
</evidence>
<proteinExistence type="predicted"/>
<gene>
    <name evidence="2" type="ORF">INS88_08820</name>
</gene>
<evidence type="ECO:0000256" key="1">
    <source>
        <dbReference type="SAM" id="Phobius"/>
    </source>
</evidence>
<feature type="transmembrane region" description="Helical" evidence="1">
    <location>
        <begin position="12"/>
        <end position="31"/>
    </location>
</feature>
<dbReference type="EMBL" id="CP063213">
    <property type="protein sequence ID" value="QOR45353.1"/>
    <property type="molecule type" value="Genomic_DNA"/>
</dbReference>
<evidence type="ECO:0000313" key="3">
    <source>
        <dbReference type="Proteomes" id="UP000595053"/>
    </source>
</evidence>
<sequence length="426" mass="46189">MHRSFRPHNPWALIGIFLAHALITWILATAPTRSWIPVDSRGIVVSLRENTFIIGLVGATIGFSLGRYFLPTSVILGRSKARSAKEIAHGLIVPVLTSQIAGYLIGALAALASVNYNRATEGILPLIAIFLGLASLTAWGFLVGSTLRHIWGALALVAITLSFVYAPLIANSYLIPNSAFAARPLGMVWAISEPSADLTFNEWAEAARSLFYFMILTIGFLLFVMFSQTASSERSTSKFSLVSTITLAVISISSIAIVLVPEPFKKDGVPLSCQHSGNLNICQYQVYKPLIPKISAIGEAFSAVIPQETILAVPATERHPSAAPIPHPHRSGQEWERVTAQSYADYLAGVTNCLNLHENGQLASEDSLHKGFDLSKELLRRANLEGSLPDSPTSTFGEKLSKLPPTEFSQWFFDNADAIKACAITE</sequence>
<feature type="transmembrane region" description="Helical" evidence="1">
    <location>
        <begin position="123"/>
        <end position="143"/>
    </location>
</feature>
<feature type="transmembrane region" description="Helical" evidence="1">
    <location>
        <begin position="239"/>
        <end position="260"/>
    </location>
</feature>
<feature type="transmembrane region" description="Helical" evidence="1">
    <location>
        <begin position="150"/>
        <end position="170"/>
    </location>
</feature>
<protein>
    <submittedName>
        <fullName evidence="2">Uncharacterized protein</fullName>
    </submittedName>
</protein>
<keyword evidence="1" id="KW-0812">Transmembrane</keyword>
<keyword evidence="1" id="KW-0472">Membrane</keyword>
<dbReference type="Proteomes" id="UP000595053">
    <property type="component" value="Chromosome"/>
</dbReference>
<dbReference type="AlphaFoldDB" id="A0A7M1QU34"/>
<organism evidence="2 3">
    <name type="scientific">Trueperella pecoris</name>
    <dbReference type="NCBI Taxonomy" id="2733571"/>
    <lineage>
        <taxon>Bacteria</taxon>
        <taxon>Bacillati</taxon>
        <taxon>Actinomycetota</taxon>
        <taxon>Actinomycetes</taxon>
        <taxon>Actinomycetales</taxon>
        <taxon>Actinomycetaceae</taxon>
        <taxon>Trueperella</taxon>
    </lineage>
</organism>
<feature type="transmembrane region" description="Helical" evidence="1">
    <location>
        <begin position="51"/>
        <end position="70"/>
    </location>
</feature>
<dbReference type="RefSeq" id="WP_197550957.1">
    <property type="nucleotide sequence ID" value="NZ_CP063213.1"/>
</dbReference>
<reference evidence="2 3" key="1">
    <citation type="submission" date="2020-10" db="EMBL/GenBank/DDBJ databases">
        <title>Trueperella pecoris sp. nov. isolated from bovine and porcine specimens.</title>
        <authorList>
            <person name="Schoenecker L."/>
            <person name="Schnydrig P."/>
            <person name="Brodard I."/>
            <person name="Thomann A."/>
            <person name="Hemphill A."/>
            <person name="Rodriguez-Campos S."/>
            <person name="Perreten V."/>
            <person name="Jores J."/>
            <person name="Kittl S."/>
        </authorList>
    </citation>
    <scope>NUCLEOTIDE SEQUENCE [LARGE SCALE GENOMIC DNA]</scope>
    <source>
        <strain evidence="2 3">15A0121</strain>
    </source>
</reference>
<keyword evidence="1" id="KW-1133">Transmembrane helix</keyword>
<accession>A0A7M1QU34</accession>
<keyword evidence="3" id="KW-1185">Reference proteome</keyword>
<name>A0A7M1QU34_9ACTO</name>
<feature type="transmembrane region" description="Helical" evidence="1">
    <location>
        <begin position="91"/>
        <end position="111"/>
    </location>
</feature>